<feature type="domain" description="Aminotransferase class I/classII large" evidence="9">
    <location>
        <begin position="33"/>
        <end position="393"/>
    </location>
</feature>
<evidence type="ECO:0000256" key="7">
    <source>
        <dbReference type="ARBA" id="ARBA00049185"/>
    </source>
</evidence>
<organism evidence="10 11">
    <name type="scientific">Cereibacter changlensis</name>
    <dbReference type="NCBI Taxonomy" id="402884"/>
    <lineage>
        <taxon>Bacteria</taxon>
        <taxon>Pseudomonadati</taxon>
        <taxon>Pseudomonadota</taxon>
        <taxon>Alphaproteobacteria</taxon>
        <taxon>Rhodobacterales</taxon>
        <taxon>Paracoccaceae</taxon>
        <taxon>Cereibacter</taxon>
    </lineage>
</organism>
<keyword evidence="4 8" id="KW-0032">Aminotransferase</keyword>
<dbReference type="RefSeq" id="WP_373454359.1">
    <property type="nucleotide sequence ID" value="NZ_QKZS01000003.1"/>
</dbReference>
<dbReference type="InterPro" id="IPR004838">
    <property type="entry name" value="NHTrfase_class1_PyrdxlP-BS"/>
</dbReference>
<dbReference type="EMBL" id="QKZS01000003">
    <property type="protein sequence ID" value="PZX56450.1"/>
    <property type="molecule type" value="Genomic_DNA"/>
</dbReference>
<dbReference type="Pfam" id="PF00155">
    <property type="entry name" value="Aminotran_1_2"/>
    <property type="match status" value="1"/>
</dbReference>
<proteinExistence type="inferred from homology"/>
<evidence type="ECO:0000256" key="4">
    <source>
        <dbReference type="ARBA" id="ARBA00022576"/>
    </source>
</evidence>
<dbReference type="PANTHER" id="PTHR46383">
    <property type="entry name" value="ASPARTATE AMINOTRANSFERASE"/>
    <property type="match status" value="1"/>
</dbReference>
<comment type="catalytic activity">
    <reaction evidence="7">
        <text>L-aspartate + 2-oxoglutarate = oxaloacetate + L-glutamate</text>
        <dbReference type="Rhea" id="RHEA:21824"/>
        <dbReference type="ChEBI" id="CHEBI:16452"/>
        <dbReference type="ChEBI" id="CHEBI:16810"/>
        <dbReference type="ChEBI" id="CHEBI:29985"/>
        <dbReference type="ChEBI" id="CHEBI:29991"/>
        <dbReference type="EC" id="2.6.1.1"/>
    </reaction>
</comment>
<keyword evidence="6" id="KW-0663">Pyridoxal phosphate</keyword>
<protein>
    <recommendedName>
        <fullName evidence="8">Aminotransferase</fullName>
        <ecNumber evidence="8">2.6.1.-</ecNumber>
    </recommendedName>
</protein>
<dbReference type="GO" id="GO:0004069">
    <property type="term" value="F:L-aspartate:2-oxoglutarate aminotransferase activity"/>
    <property type="evidence" value="ECO:0007669"/>
    <property type="project" value="UniProtKB-EC"/>
</dbReference>
<dbReference type="InterPro" id="IPR015422">
    <property type="entry name" value="PyrdxlP-dep_Trfase_small"/>
</dbReference>
<comment type="subunit">
    <text evidence="3">Homodimer.</text>
</comment>
<dbReference type="CDD" id="cd00609">
    <property type="entry name" value="AAT_like"/>
    <property type="match status" value="1"/>
</dbReference>
<gene>
    <name evidence="10" type="ORF">LX76_01479</name>
</gene>
<evidence type="ECO:0000313" key="11">
    <source>
        <dbReference type="Proteomes" id="UP000249538"/>
    </source>
</evidence>
<comment type="caution">
    <text evidence="10">The sequence shown here is derived from an EMBL/GenBank/DDBJ whole genome shotgun (WGS) entry which is preliminary data.</text>
</comment>
<dbReference type="InterPro" id="IPR015424">
    <property type="entry name" value="PyrdxlP-dep_Trfase"/>
</dbReference>
<dbReference type="AlphaFoldDB" id="A0A2W7RDK7"/>
<evidence type="ECO:0000259" key="9">
    <source>
        <dbReference type="Pfam" id="PF00155"/>
    </source>
</evidence>
<name>A0A2W7RDK7_9RHOB</name>
<dbReference type="InterPro" id="IPR004839">
    <property type="entry name" value="Aminotransferase_I/II_large"/>
</dbReference>
<reference evidence="10 11" key="1">
    <citation type="submission" date="2018-06" db="EMBL/GenBank/DDBJ databases">
        <title>Genomic Encyclopedia of Archaeal and Bacterial Type Strains, Phase II (KMG-II): from individual species to whole genera.</title>
        <authorList>
            <person name="Goeker M."/>
        </authorList>
    </citation>
    <scope>NUCLEOTIDE SEQUENCE [LARGE SCALE GENOMIC DNA]</scope>
    <source>
        <strain evidence="10 11">DSM 18774</strain>
    </source>
</reference>
<dbReference type="Proteomes" id="UP000249538">
    <property type="component" value="Unassembled WGS sequence"/>
</dbReference>
<keyword evidence="5 8" id="KW-0808">Transferase</keyword>
<dbReference type="PROSITE" id="PS00105">
    <property type="entry name" value="AA_TRANSFER_CLASS_1"/>
    <property type="match status" value="1"/>
</dbReference>
<dbReference type="SUPFAM" id="SSF53383">
    <property type="entry name" value="PLP-dependent transferases"/>
    <property type="match status" value="1"/>
</dbReference>
<dbReference type="PANTHER" id="PTHR46383:SF1">
    <property type="entry name" value="ASPARTATE AMINOTRANSFERASE"/>
    <property type="match status" value="1"/>
</dbReference>
<dbReference type="FunFam" id="3.40.640.10:FF:000033">
    <property type="entry name" value="Aspartate aminotransferase"/>
    <property type="match status" value="1"/>
</dbReference>
<dbReference type="Gene3D" id="3.90.1150.10">
    <property type="entry name" value="Aspartate Aminotransferase, domain 1"/>
    <property type="match status" value="1"/>
</dbReference>
<dbReference type="Gene3D" id="3.40.640.10">
    <property type="entry name" value="Type I PLP-dependent aspartate aminotransferase-like (Major domain)"/>
    <property type="match status" value="1"/>
</dbReference>
<evidence type="ECO:0000256" key="2">
    <source>
        <dbReference type="ARBA" id="ARBA00007441"/>
    </source>
</evidence>
<dbReference type="InterPro" id="IPR015421">
    <property type="entry name" value="PyrdxlP-dep_Trfase_major"/>
</dbReference>
<dbReference type="InterPro" id="IPR050596">
    <property type="entry name" value="AspAT/PAT-like"/>
</dbReference>
<sequence length="402" mass="43239">MEFRPADRIGDLGVSEILTITARAQALRRDGRPVIILGAGEPDFDTPDHIKEAAIGAIRRGETKYTALDGSPELKRAIRAKFARENGLSFAASEVTAGAGAKQMLYNAMMASLNPGDEVIIPTPCWTSYLDIVRIAGGAPVPVPCPAEDGFRLTAEALEAAIAPRSRWLLLNSPSNPTGAAYGAEHYRPLIEVLHRHPQVWLMVDDMYEHIVYDDFRFVTPLALDPSLKPRCLTVNGVSKAYAMTGWRLGYAGGPAALIAGMAVVQSQSTSCPCSVTQAAAIAALDGPQDFLAARRDSFARRRDLVVTALNRIDGIDCRRPEGAFYTFASCAGLIGRTTPEGRVLQSDRDLCDWLLDAADVAVVPGSAFGLSPYFRISYATSEAELTEALARIAAACARLSR</sequence>
<evidence type="ECO:0000256" key="5">
    <source>
        <dbReference type="ARBA" id="ARBA00022679"/>
    </source>
</evidence>
<dbReference type="GO" id="GO:0006520">
    <property type="term" value="P:amino acid metabolic process"/>
    <property type="evidence" value="ECO:0007669"/>
    <property type="project" value="InterPro"/>
</dbReference>
<accession>A0A2W7RDK7</accession>
<dbReference type="GO" id="GO:0030170">
    <property type="term" value="F:pyridoxal phosphate binding"/>
    <property type="evidence" value="ECO:0007669"/>
    <property type="project" value="InterPro"/>
</dbReference>
<comment type="cofactor">
    <cofactor evidence="1 8">
        <name>pyridoxal 5'-phosphate</name>
        <dbReference type="ChEBI" id="CHEBI:597326"/>
    </cofactor>
</comment>
<evidence type="ECO:0000256" key="8">
    <source>
        <dbReference type="RuleBase" id="RU000481"/>
    </source>
</evidence>
<evidence type="ECO:0000256" key="3">
    <source>
        <dbReference type="ARBA" id="ARBA00011738"/>
    </source>
</evidence>
<comment type="similarity">
    <text evidence="2 8">Belongs to the class-I pyridoxal-phosphate-dependent aminotransferase family.</text>
</comment>
<dbReference type="EC" id="2.6.1.-" evidence="8"/>
<evidence type="ECO:0000256" key="6">
    <source>
        <dbReference type="ARBA" id="ARBA00022898"/>
    </source>
</evidence>
<evidence type="ECO:0000313" key="10">
    <source>
        <dbReference type="EMBL" id="PZX56450.1"/>
    </source>
</evidence>
<evidence type="ECO:0000256" key="1">
    <source>
        <dbReference type="ARBA" id="ARBA00001933"/>
    </source>
</evidence>